<feature type="compositionally biased region" description="Acidic residues" evidence="1">
    <location>
        <begin position="1"/>
        <end position="11"/>
    </location>
</feature>
<feature type="compositionally biased region" description="Acidic residues" evidence="1">
    <location>
        <begin position="24"/>
        <end position="36"/>
    </location>
</feature>
<organism evidence="2 3">
    <name type="scientific">Bicyclus anynana</name>
    <name type="common">Squinting bush brown butterfly</name>
    <dbReference type="NCBI Taxonomy" id="110368"/>
    <lineage>
        <taxon>Eukaryota</taxon>
        <taxon>Metazoa</taxon>
        <taxon>Ecdysozoa</taxon>
        <taxon>Arthropoda</taxon>
        <taxon>Hexapoda</taxon>
        <taxon>Insecta</taxon>
        <taxon>Pterygota</taxon>
        <taxon>Neoptera</taxon>
        <taxon>Endopterygota</taxon>
        <taxon>Lepidoptera</taxon>
        <taxon>Glossata</taxon>
        <taxon>Ditrysia</taxon>
        <taxon>Papilionoidea</taxon>
        <taxon>Nymphalidae</taxon>
        <taxon>Satyrinae</taxon>
        <taxon>Satyrini</taxon>
        <taxon>Mycalesina</taxon>
        <taxon>Bicyclus</taxon>
    </lineage>
</organism>
<reference evidence="2" key="1">
    <citation type="submission" date="2025-05" db="UniProtKB">
        <authorList>
            <consortium name="RefSeq"/>
        </authorList>
    </citation>
    <scope>NUCLEOTIDE SEQUENCE [LARGE SCALE GENOMIC DNA]</scope>
</reference>
<dbReference type="Proteomes" id="UP001652582">
    <property type="component" value="Chromosome 2"/>
</dbReference>
<feature type="region of interest" description="Disordered" evidence="1">
    <location>
        <begin position="308"/>
        <end position="415"/>
    </location>
</feature>
<feature type="compositionally biased region" description="Basic and acidic residues" evidence="1">
    <location>
        <begin position="667"/>
        <end position="688"/>
    </location>
</feature>
<sequence>MSDNEDLLGEDLGDHSLADYNLGNEEEDQLLADDYDCGPSHNVPSSLGRGPGGYSEPGDIVPNEYGRQNLDYGQPVNYMPPEAECVVPNITVEVPIIPQHPERSTYAPYNEHVYEQDHAVVPPPIPAAPVESPQIVPSELSVGGNPKLMRERLPQRVYTHRAPLPRNIPDSLDKVFVPRNAYGGGRGRNSWRNPQYRQNHPYRRNNVFRANFTQRPSFPPPQIRPQIPNPPQILEAPPEIRPEITPQIPRELSPERPPILPPERPVIHIEQPLQPERMLQPDRQMIPPERQMMPSERQMMPPDRQIMPPERHMMPPERQILPPNRSPDRRMMSPDRPGIPGISPERPVLNPERLPFYMDQPVSHSERPNMHPERHPDRPDLNLERPVLHPDRPDIHLDRPIVHPDRPISHPDRPVLHPDRPMLQHEMPMENQNFPRFPFRNEERFGPNVRPNFGQNVRPHFERPMYYRPYNPRPFGPPIREINPNNNIPQVTIRQPLPMLPPMKGREREPEVRMLPVMPPNLPNLPPGGLAGKKVLINPHFKGNFQPPVDGLPAYIPTRIQKSPPLSPTLESKFGPIKDIDDAAERFIAEQRNALARAAVRKFARRSPQRYIENTTIEIENDLARGPPPPRRRSEDEDLLRRQEEFISANRAGLRRRMRSPSPPPRRSPERRPRPPSDEDSEYRRKLREQEALREHVLRAKEVRRRKNAVALQKHLQEREKDKEGLPKPEEFQPIVKENRPTVTVTNEMQQEKPDTTRKTPEREKLEPKRDRSPIKVESAEANSTCGENLTPPHESVPQKSPERALTPPLPKRETKNTISDDELDLILDDIDDILSDEDDSGRFKEKPKKVEPAPKVQVDLRSKLPPKHAETKRPRQKIVFNETIEEKKKKEKSPVSRTAPSLPNKSMNTPKVEPKLERVKPKVEVTKTINTVKSRQQIIFDNKEKPEKDDDVPKFPNRRVILQRKIQTKEKSVFSRIDKNDPTQPHPGIFSRAVRTAIGSDKTRIVVKNEPSIEYESGSDIDEDKLLEDYGNMAIVTNLPHGMTDTRLNTLAGNDVQNLSLDKEERSAKITFKTTIAAENFKKKFNNKMVAASRLTVTLK</sequence>
<evidence type="ECO:0000313" key="3">
    <source>
        <dbReference type="RefSeq" id="XP_023949500.2"/>
    </source>
</evidence>
<keyword evidence="2" id="KW-1185">Reference proteome</keyword>
<feature type="compositionally biased region" description="Basic and acidic residues" evidence="1">
    <location>
        <begin position="364"/>
        <end position="415"/>
    </location>
</feature>
<feature type="region of interest" description="Disordered" evidence="1">
    <location>
        <begin position="1"/>
        <end position="67"/>
    </location>
</feature>
<feature type="region of interest" description="Disordered" evidence="1">
    <location>
        <begin position="618"/>
        <end position="688"/>
    </location>
</feature>
<feature type="compositionally biased region" description="Basic and acidic residues" evidence="1">
    <location>
        <begin position="841"/>
        <end position="874"/>
    </location>
</feature>
<feature type="compositionally biased region" description="Basic and acidic residues" evidence="1">
    <location>
        <begin position="715"/>
        <end position="731"/>
    </location>
</feature>
<feature type="compositionally biased region" description="Polar residues" evidence="1">
    <location>
        <begin position="896"/>
        <end position="910"/>
    </location>
</feature>
<evidence type="ECO:0000313" key="2">
    <source>
        <dbReference type="Proteomes" id="UP001652582"/>
    </source>
</evidence>
<name>A0A6J1NP54_BICAN</name>
<dbReference type="KEGG" id="bany:112054077"/>
<feature type="compositionally biased region" description="Basic and acidic residues" evidence="1">
    <location>
        <begin position="750"/>
        <end position="779"/>
    </location>
</feature>
<evidence type="ECO:0000256" key="1">
    <source>
        <dbReference type="SAM" id="MobiDB-lite"/>
    </source>
</evidence>
<feature type="region of interest" description="Disordered" evidence="1">
    <location>
        <begin position="715"/>
        <end position="914"/>
    </location>
</feature>
<dbReference type="RefSeq" id="XP_023949500.2">
    <property type="nucleotide sequence ID" value="XM_024093732.2"/>
</dbReference>
<feature type="compositionally biased region" description="Basic and acidic residues" evidence="1">
    <location>
        <begin position="632"/>
        <end position="645"/>
    </location>
</feature>
<proteinExistence type="predicted"/>
<gene>
    <name evidence="3" type="primary">LOC112054077</name>
</gene>
<dbReference type="OrthoDB" id="7482953at2759"/>
<dbReference type="AlphaFoldDB" id="A0A6J1NP54"/>
<accession>A0A6J1NP54</accession>
<feature type="compositionally biased region" description="Acidic residues" evidence="1">
    <location>
        <begin position="820"/>
        <end position="840"/>
    </location>
</feature>
<dbReference type="GeneID" id="112054077"/>
<feature type="compositionally biased region" description="Basic and acidic residues" evidence="1">
    <location>
        <begin position="885"/>
        <end position="895"/>
    </location>
</feature>
<protein>
    <submittedName>
        <fullName evidence="3">Titin isoform X1</fullName>
    </submittedName>
</protein>
<reference evidence="3" key="2">
    <citation type="submission" date="2025-08" db="UniProtKB">
        <authorList>
            <consortium name="RefSeq"/>
        </authorList>
    </citation>
    <scope>IDENTIFICATION</scope>
</reference>